<evidence type="ECO:0000256" key="1">
    <source>
        <dbReference type="ARBA" id="ARBA00005085"/>
    </source>
</evidence>
<dbReference type="Gene3D" id="3.30.930.10">
    <property type="entry name" value="Bira Bifunctional Protein, Domain 2"/>
    <property type="match status" value="1"/>
</dbReference>
<feature type="domain" description="BPL/LPL catalytic" evidence="8">
    <location>
        <begin position="30"/>
        <end position="213"/>
    </location>
</feature>
<dbReference type="SUPFAM" id="SSF55681">
    <property type="entry name" value="Class II aaRS and biotin synthetases"/>
    <property type="match status" value="1"/>
</dbReference>
<proteinExistence type="predicted"/>
<gene>
    <name evidence="9" type="ORF">SAMN02745120_1362</name>
</gene>
<comment type="pathway">
    <text evidence="2">Protein modification; protein lipoylation via exogenous pathway; protein N(6)-(lipoyl)lysine from lipoate: step 1/2.</text>
</comment>
<evidence type="ECO:0000256" key="7">
    <source>
        <dbReference type="ARBA" id="ARBA00048037"/>
    </source>
</evidence>
<dbReference type="EC" id="6.3.1.20" evidence="3"/>
<dbReference type="GO" id="GO:0005737">
    <property type="term" value="C:cytoplasm"/>
    <property type="evidence" value="ECO:0007669"/>
    <property type="project" value="TreeGrafter"/>
</dbReference>
<comment type="catalytic activity">
    <reaction evidence="7">
        <text>L-lysyl-[lipoyl-carrier protein] + (R)-lipoate + ATP = N(6)-[(R)-lipoyl]-L-lysyl-[lipoyl-carrier protein] + AMP + diphosphate + H(+)</text>
        <dbReference type="Rhea" id="RHEA:49288"/>
        <dbReference type="Rhea" id="RHEA-COMP:10500"/>
        <dbReference type="Rhea" id="RHEA-COMP:10502"/>
        <dbReference type="ChEBI" id="CHEBI:15378"/>
        <dbReference type="ChEBI" id="CHEBI:29969"/>
        <dbReference type="ChEBI" id="CHEBI:30616"/>
        <dbReference type="ChEBI" id="CHEBI:33019"/>
        <dbReference type="ChEBI" id="CHEBI:83088"/>
        <dbReference type="ChEBI" id="CHEBI:83099"/>
        <dbReference type="ChEBI" id="CHEBI:456215"/>
        <dbReference type="EC" id="6.3.1.20"/>
    </reaction>
</comment>
<evidence type="ECO:0000313" key="10">
    <source>
        <dbReference type="Proteomes" id="UP000243406"/>
    </source>
</evidence>
<dbReference type="GO" id="GO:0016979">
    <property type="term" value="F:lipoate-protein ligase activity"/>
    <property type="evidence" value="ECO:0007669"/>
    <property type="project" value="UniProtKB-EC"/>
</dbReference>
<keyword evidence="10" id="KW-1185">Reference proteome</keyword>
<evidence type="ECO:0000256" key="4">
    <source>
        <dbReference type="ARBA" id="ARBA00022598"/>
    </source>
</evidence>
<evidence type="ECO:0000256" key="6">
    <source>
        <dbReference type="ARBA" id="ARBA00022840"/>
    </source>
</evidence>
<dbReference type="GO" id="GO:0017118">
    <property type="term" value="F:lipoyltransferase activity"/>
    <property type="evidence" value="ECO:0007669"/>
    <property type="project" value="TreeGrafter"/>
</dbReference>
<keyword evidence="5" id="KW-0547">Nucleotide-binding</keyword>
<dbReference type="GO" id="GO:0009249">
    <property type="term" value="P:protein lipoylation"/>
    <property type="evidence" value="ECO:0007669"/>
    <property type="project" value="InterPro"/>
</dbReference>
<name>A0A1T5B1L5_9FIRM</name>
<evidence type="ECO:0000256" key="3">
    <source>
        <dbReference type="ARBA" id="ARBA00012367"/>
    </source>
</evidence>
<dbReference type="SUPFAM" id="SSF82649">
    <property type="entry name" value="SufE/NifU"/>
    <property type="match status" value="1"/>
</dbReference>
<keyword evidence="4 9" id="KW-0436">Ligase</keyword>
<dbReference type="InterPro" id="IPR019491">
    <property type="entry name" value="Lipoate_protein_ligase_C"/>
</dbReference>
<dbReference type="Pfam" id="PF21948">
    <property type="entry name" value="LplA-B_cat"/>
    <property type="match status" value="1"/>
</dbReference>
<keyword evidence="6" id="KW-0067">ATP-binding</keyword>
<comment type="pathway">
    <text evidence="1">Protein modification; protein lipoylation via exogenous pathway; protein N(6)-(lipoyl)lysine from lipoate: step 2/2.</text>
</comment>
<reference evidence="10" key="1">
    <citation type="submission" date="2017-02" db="EMBL/GenBank/DDBJ databases">
        <authorList>
            <person name="Varghese N."/>
            <person name="Submissions S."/>
        </authorList>
    </citation>
    <scope>NUCLEOTIDE SEQUENCE [LARGE SCALE GENOMIC DNA]</scope>
    <source>
        <strain evidence="10">ATCC 35199</strain>
    </source>
</reference>
<dbReference type="InterPro" id="IPR004143">
    <property type="entry name" value="BPL_LPL_catalytic"/>
</dbReference>
<dbReference type="PROSITE" id="PS51733">
    <property type="entry name" value="BPL_LPL_CATALYTIC"/>
    <property type="match status" value="1"/>
</dbReference>
<dbReference type="PANTHER" id="PTHR12561">
    <property type="entry name" value="LIPOATE-PROTEIN LIGASE"/>
    <property type="match status" value="1"/>
</dbReference>
<accession>A0A1T5B1L5</accession>
<dbReference type="InterPro" id="IPR004562">
    <property type="entry name" value="LipoylTrfase_LipoateP_Ligase"/>
</dbReference>
<evidence type="ECO:0000313" key="9">
    <source>
        <dbReference type="EMBL" id="SKB41104.1"/>
    </source>
</evidence>
<dbReference type="EMBL" id="FUYN01000002">
    <property type="protein sequence ID" value="SKB41104.1"/>
    <property type="molecule type" value="Genomic_DNA"/>
</dbReference>
<dbReference type="AlphaFoldDB" id="A0A1T5B1L5"/>
<dbReference type="UniPathway" id="UPA00537">
    <property type="reaction ID" value="UER00594"/>
</dbReference>
<dbReference type="Pfam" id="PF10437">
    <property type="entry name" value="Lip_prot_lig_C"/>
    <property type="match status" value="1"/>
</dbReference>
<dbReference type="Gene3D" id="3.30.390.50">
    <property type="entry name" value="CO dehydrogenase flavoprotein, C-terminal domain"/>
    <property type="match status" value="1"/>
</dbReference>
<dbReference type="CDD" id="cd16443">
    <property type="entry name" value="LplA"/>
    <property type="match status" value="1"/>
</dbReference>
<dbReference type="Proteomes" id="UP000243406">
    <property type="component" value="Unassembled WGS sequence"/>
</dbReference>
<sequence>MPKNLIIYVSRVFEASFNLAFEQFIFENCKEDEVILYLWQNDKTIVVGRHQNPYKECSVDKLKADKVDLVRRASGGGAVYHDLGNLNFTFISQENNYDISKNYGIILDSLRAFDIGGEISGRNDLTVDGAKFSGSAFMSDNQARCHHGTLLIDTDMEALARYLTPSKLKISSKGIESVKSRVVNIRKINPDITPLKLINQIIEAFCKAYDTHTFPVYIDRESAVEKVLEKEHSYRNWDWTYALTPKFDISYEAKFAWGIFEMDLVIKSGVIKTVFINTDCILSESFEKLKSDLVGVKLEKDELCKAISGSLKNPDIISDICLFLSDKI</sequence>
<evidence type="ECO:0000259" key="8">
    <source>
        <dbReference type="PROSITE" id="PS51733"/>
    </source>
</evidence>
<protein>
    <recommendedName>
        <fullName evidence="3">lipoate--protein ligase</fullName>
        <ecNumber evidence="3">6.3.1.20</ecNumber>
    </recommendedName>
</protein>
<dbReference type="NCBIfam" id="TIGR00545">
    <property type="entry name" value="lipoyltrans"/>
    <property type="match status" value="1"/>
</dbReference>
<dbReference type="InterPro" id="IPR045864">
    <property type="entry name" value="aa-tRNA-synth_II/BPL/LPL"/>
</dbReference>
<evidence type="ECO:0000256" key="5">
    <source>
        <dbReference type="ARBA" id="ARBA00022741"/>
    </source>
</evidence>
<evidence type="ECO:0000256" key="2">
    <source>
        <dbReference type="ARBA" id="ARBA00005124"/>
    </source>
</evidence>
<organism evidence="9 10">
    <name type="scientific">Acetoanaerobium noterae</name>
    <dbReference type="NCBI Taxonomy" id="745369"/>
    <lineage>
        <taxon>Bacteria</taxon>
        <taxon>Bacillati</taxon>
        <taxon>Bacillota</taxon>
        <taxon>Clostridia</taxon>
        <taxon>Peptostreptococcales</taxon>
        <taxon>Filifactoraceae</taxon>
        <taxon>Acetoanaerobium</taxon>
    </lineage>
</organism>
<dbReference type="PANTHER" id="PTHR12561:SF3">
    <property type="entry name" value="LIPOYLTRANSFERASE 1, MITOCHONDRIAL"/>
    <property type="match status" value="1"/>
</dbReference>
<dbReference type="GO" id="GO:0005524">
    <property type="term" value="F:ATP binding"/>
    <property type="evidence" value="ECO:0007669"/>
    <property type="project" value="UniProtKB-KW"/>
</dbReference>